<accession>G0EDN7</accession>
<reference evidence="2 3" key="1">
    <citation type="journal article" date="2011" name="Stand. Genomic Sci.">
        <title>Complete genome sequence of the hyperthermophilic chemolithoautotroph Pyrolobus fumarii type strain (1A).</title>
        <authorList>
            <person name="Anderson I."/>
            <person name="Goker M."/>
            <person name="Nolan M."/>
            <person name="Lucas S."/>
            <person name="Hammon N."/>
            <person name="Deshpande S."/>
            <person name="Cheng J.F."/>
            <person name="Tapia R."/>
            <person name="Han C."/>
            <person name="Goodwin L."/>
            <person name="Pitluck S."/>
            <person name="Huntemann M."/>
            <person name="Liolios K."/>
            <person name="Ivanova N."/>
            <person name="Pagani I."/>
            <person name="Mavromatis K."/>
            <person name="Ovchinikova G."/>
            <person name="Pati A."/>
            <person name="Chen A."/>
            <person name="Palaniappan K."/>
            <person name="Land M."/>
            <person name="Hauser L."/>
            <person name="Brambilla E.M."/>
            <person name="Huber H."/>
            <person name="Yasawong M."/>
            <person name="Rohde M."/>
            <person name="Spring S."/>
            <person name="Abt B."/>
            <person name="Sikorski J."/>
            <person name="Wirth R."/>
            <person name="Detter J.C."/>
            <person name="Woyke T."/>
            <person name="Bristow J."/>
            <person name="Eisen J.A."/>
            <person name="Markowitz V."/>
            <person name="Hugenholtz P."/>
            <person name="Kyrpides N.C."/>
            <person name="Klenk H.P."/>
            <person name="Lapidus A."/>
        </authorList>
    </citation>
    <scope>NUCLEOTIDE SEQUENCE [LARGE SCALE GENOMIC DNA]</scope>
    <source>
        <strain evidence="3">DSM 11204 / 1A</strain>
    </source>
</reference>
<dbReference type="PANTHER" id="PTHR39518:SF2">
    <property type="entry name" value="UPF0215 PROTEIN MJ1150"/>
    <property type="match status" value="1"/>
</dbReference>
<dbReference type="Proteomes" id="UP000001037">
    <property type="component" value="Chromosome"/>
</dbReference>
<dbReference type="OrthoDB" id="15207at2157"/>
<dbReference type="Gene3D" id="3.30.2170.10">
    <property type="entry name" value="archaeoglobus fulgidus dsm 4304 superfamily"/>
    <property type="match status" value="1"/>
</dbReference>
<dbReference type="eggNOG" id="arCOG00928">
    <property type="taxonomic scope" value="Archaea"/>
</dbReference>
<dbReference type="HAMAP" id="MF_00582">
    <property type="entry name" value="UPF0215"/>
    <property type="match status" value="1"/>
</dbReference>
<dbReference type="AlphaFoldDB" id="G0EDN7"/>
<evidence type="ECO:0000256" key="1">
    <source>
        <dbReference type="HAMAP-Rule" id="MF_00582"/>
    </source>
</evidence>
<dbReference type="KEGG" id="pfm:Pyrfu_0002"/>
<name>G0EDN7_PYRF1</name>
<dbReference type="STRING" id="694429.Pyrfu_0002"/>
<gene>
    <name evidence="2" type="ordered locus">Pyrfu_0002</name>
</gene>
<dbReference type="InterPro" id="IPR002802">
    <property type="entry name" value="Endo_dU"/>
</dbReference>
<dbReference type="Pfam" id="PF01949">
    <property type="entry name" value="Endo_dU"/>
    <property type="match status" value="1"/>
</dbReference>
<dbReference type="RefSeq" id="WP_014025551.1">
    <property type="nucleotide sequence ID" value="NC_015931.1"/>
</dbReference>
<evidence type="ECO:0000313" key="2">
    <source>
        <dbReference type="EMBL" id="AEM37874.1"/>
    </source>
</evidence>
<organism evidence="2 3">
    <name type="scientific">Pyrolobus fumarii (strain DSM 11204 / 1A)</name>
    <dbReference type="NCBI Taxonomy" id="694429"/>
    <lineage>
        <taxon>Archaea</taxon>
        <taxon>Thermoproteota</taxon>
        <taxon>Thermoprotei</taxon>
        <taxon>Desulfurococcales</taxon>
        <taxon>Pyrodictiaceae</taxon>
        <taxon>Pyrolobus</taxon>
    </lineage>
</organism>
<keyword evidence="3" id="KW-1185">Reference proteome</keyword>
<proteinExistence type="inferred from homology"/>
<dbReference type="InParanoid" id="G0EDN7"/>
<sequence>MRILGVDDGPFRRGDGHTVLVGVLHTNFIPSGVAARIVSVDGKEATEKLVEMVREVGPDLVVVDSVTCCGFNFIDGHRVYLSTGIPVLHVYLYPLDMDAVRRALEKIRLLDERFEVIQLHWSRAVRVECRYGPLWVTAWGLHNLEALACSLQVYSRVPLVIQNAHRVARLIVRWLRRSPL</sequence>
<dbReference type="GeneID" id="11139627"/>
<dbReference type="HOGENOM" id="CLU_1493029_0_0_2"/>
<dbReference type="EMBL" id="CP002838">
    <property type="protein sequence ID" value="AEM37874.1"/>
    <property type="molecule type" value="Genomic_DNA"/>
</dbReference>
<comment type="similarity">
    <text evidence="1">Belongs to the UPF0215 family.</text>
</comment>
<protein>
    <recommendedName>
        <fullName evidence="1">UPF0215 protein Pyrfu_0002</fullName>
    </recommendedName>
</protein>
<dbReference type="PANTHER" id="PTHR39518">
    <property type="entry name" value="UPF0215 PROTEIN MJ1150"/>
    <property type="match status" value="1"/>
</dbReference>
<evidence type="ECO:0000313" key="3">
    <source>
        <dbReference type="Proteomes" id="UP000001037"/>
    </source>
</evidence>